<evidence type="ECO:0008006" key="10">
    <source>
        <dbReference type="Google" id="ProtNLM"/>
    </source>
</evidence>
<dbReference type="PRINTS" id="PR00463">
    <property type="entry name" value="EP450I"/>
</dbReference>
<sequence length="163" mass="19851">MEEKRREEKKMEEKRREEKGNFTPKLPPGPIPLPLVGNILTLIRKKPGEDAFLEWKRKYGPIYTYWLGEMPVVCVADYENIVEVFRKGGEEFTQRQIFVDFTHEFRDKSQTQAKHLKDLEEMRRRKEKKELEDEKEEEKEEMEEEEKEKKEELEEEEKEELED</sequence>
<feature type="region of interest" description="Disordered" evidence="7">
    <location>
        <begin position="109"/>
        <end position="163"/>
    </location>
</feature>
<dbReference type="GO" id="GO:0046872">
    <property type="term" value="F:metal ion binding"/>
    <property type="evidence" value="ECO:0007669"/>
    <property type="project" value="UniProtKB-KW"/>
</dbReference>
<evidence type="ECO:0000256" key="4">
    <source>
        <dbReference type="ARBA" id="ARBA00023002"/>
    </source>
</evidence>
<reference evidence="8 9" key="1">
    <citation type="submission" date="2024-10" db="EMBL/GenBank/DDBJ databases">
        <authorList>
            <person name="Kim D."/>
        </authorList>
    </citation>
    <scope>NUCLEOTIDE SEQUENCE [LARGE SCALE GENOMIC DNA]</scope>
    <source>
        <strain evidence="8">Taebaek</strain>
    </source>
</reference>
<keyword evidence="2" id="KW-0349">Heme</keyword>
<dbReference type="AlphaFoldDB" id="A0ABD2JLK9"/>
<feature type="compositionally biased region" description="Basic and acidic residues" evidence="7">
    <location>
        <begin position="109"/>
        <end position="132"/>
    </location>
</feature>
<dbReference type="InterPro" id="IPR002401">
    <property type="entry name" value="Cyt_P450_E_grp-I"/>
</dbReference>
<dbReference type="PANTHER" id="PTHR24289:SF1">
    <property type="entry name" value="STEROID 17-ALPHA-HYDROXYLASE_17,20 LYASE"/>
    <property type="match status" value="1"/>
</dbReference>
<dbReference type="PANTHER" id="PTHR24289">
    <property type="entry name" value="STEROID 17-ALPHA-HYDROXYLASE/17,20 LYASE"/>
    <property type="match status" value="1"/>
</dbReference>
<comment type="similarity">
    <text evidence="1">Belongs to the cytochrome P450 family.</text>
</comment>
<dbReference type="InterPro" id="IPR001128">
    <property type="entry name" value="Cyt_P450"/>
</dbReference>
<feature type="compositionally biased region" description="Acidic residues" evidence="7">
    <location>
        <begin position="153"/>
        <end position="163"/>
    </location>
</feature>
<evidence type="ECO:0000313" key="9">
    <source>
        <dbReference type="Proteomes" id="UP001620645"/>
    </source>
</evidence>
<proteinExistence type="inferred from homology"/>
<feature type="compositionally biased region" description="Acidic residues" evidence="7">
    <location>
        <begin position="133"/>
        <end position="146"/>
    </location>
</feature>
<evidence type="ECO:0000256" key="7">
    <source>
        <dbReference type="SAM" id="MobiDB-lite"/>
    </source>
</evidence>
<dbReference type="EMBL" id="JBICCN010000130">
    <property type="protein sequence ID" value="KAL3091520.1"/>
    <property type="molecule type" value="Genomic_DNA"/>
</dbReference>
<evidence type="ECO:0000256" key="1">
    <source>
        <dbReference type="ARBA" id="ARBA00010617"/>
    </source>
</evidence>
<evidence type="ECO:0000256" key="5">
    <source>
        <dbReference type="ARBA" id="ARBA00023004"/>
    </source>
</evidence>
<dbReference type="InterPro" id="IPR036396">
    <property type="entry name" value="Cyt_P450_sf"/>
</dbReference>
<gene>
    <name evidence="8" type="ORF">niasHS_005090</name>
</gene>
<feature type="compositionally biased region" description="Basic and acidic residues" evidence="7">
    <location>
        <begin position="1"/>
        <end position="20"/>
    </location>
</feature>
<dbReference type="GO" id="GO:0004497">
    <property type="term" value="F:monooxygenase activity"/>
    <property type="evidence" value="ECO:0007669"/>
    <property type="project" value="UniProtKB-KW"/>
</dbReference>
<keyword evidence="6" id="KW-0503">Monooxygenase</keyword>
<dbReference type="SUPFAM" id="SSF48264">
    <property type="entry name" value="Cytochrome P450"/>
    <property type="match status" value="1"/>
</dbReference>
<keyword evidence="5" id="KW-0408">Iron</keyword>
<evidence type="ECO:0000256" key="3">
    <source>
        <dbReference type="ARBA" id="ARBA00022723"/>
    </source>
</evidence>
<dbReference type="Proteomes" id="UP001620645">
    <property type="component" value="Unassembled WGS sequence"/>
</dbReference>
<name>A0ABD2JLK9_HETSC</name>
<organism evidence="8 9">
    <name type="scientific">Heterodera schachtii</name>
    <name type="common">Sugarbeet cyst nematode worm</name>
    <name type="synonym">Tylenchus schachtii</name>
    <dbReference type="NCBI Taxonomy" id="97005"/>
    <lineage>
        <taxon>Eukaryota</taxon>
        <taxon>Metazoa</taxon>
        <taxon>Ecdysozoa</taxon>
        <taxon>Nematoda</taxon>
        <taxon>Chromadorea</taxon>
        <taxon>Rhabditida</taxon>
        <taxon>Tylenchina</taxon>
        <taxon>Tylenchomorpha</taxon>
        <taxon>Tylenchoidea</taxon>
        <taxon>Heteroderidae</taxon>
        <taxon>Heteroderinae</taxon>
        <taxon>Heterodera</taxon>
    </lineage>
</organism>
<keyword evidence="9" id="KW-1185">Reference proteome</keyword>
<comment type="caution">
    <text evidence="8">The sequence shown here is derived from an EMBL/GenBank/DDBJ whole genome shotgun (WGS) entry which is preliminary data.</text>
</comment>
<evidence type="ECO:0000313" key="8">
    <source>
        <dbReference type="EMBL" id="KAL3091520.1"/>
    </source>
</evidence>
<protein>
    <recommendedName>
        <fullName evidence="10">Cytochrome P450 2L1</fullName>
    </recommendedName>
</protein>
<feature type="region of interest" description="Disordered" evidence="7">
    <location>
        <begin position="1"/>
        <end position="29"/>
    </location>
</feature>
<keyword evidence="3" id="KW-0479">Metal-binding</keyword>
<accession>A0ABD2JLK9</accession>
<evidence type="ECO:0000256" key="6">
    <source>
        <dbReference type="ARBA" id="ARBA00023033"/>
    </source>
</evidence>
<keyword evidence="4" id="KW-0560">Oxidoreductase</keyword>
<dbReference type="Gene3D" id="1.10.630.10">
    <property type="entry name" value="Cytochrome P450"/>
    <property type="match status" value="1"/>
</dbReference>
<dbReference type="Pfam" id="PF00067">
    <property type="entry name" value="p450"/>
    <property type="match status" value="1"/>
</dbReference>
<evidence type="ECO:0000256" key="2">
    <source>
        <dbReference type="ARBA" id="ARBA00022617"/>
    </source>
</evidence>